<dbReference type="EMBL" id="JACNJN010000077">
    <property type="protein sequence ID" value="MBC8334707.1"/>
    <property type="molecule type" value="Genomic_DNA"/>
</dbReference>
<dbReference type="Proteomes" id="UP000614469">
    <property type="component" value="Unassembled WGS sequence"/>
</dbReference>
<keyword evidence="1" id="KW-0812">Transmembrane</keyword>
<sequence length="260" mass="28249">MIRNLKIPYILLIGLGLFFLVQACGAPMSGEAESAPEEPAAEAPAEEEPIAPMATEMPLPVPTATLILPPPTQAVTVSPAIPEQRRLTLEWPPRIRTGDSDIVRLTLEIDDSGNIVPTAEIEGHAVSGEVVSIPNLYETHQVLAEARMDMAGVQVIPAEIVSEPLLPGETVTFYWSVSPAESGEYRGTIWLYLRYIPRQGGEEIVKTISAQFIEIRATTFLGAKAGPARVAGAIGSFIGAVLGFPFVDDFLKFLWKRFKR</sequence>
<organism evidence="2 3">
    <name type="scientific">Candidatus Desulfolinea nitratireducens</name>
    <dbReference type="NCBI Taxonomy" id="2841698"/>
    <lineage>
        <taxon>Bacteria</taxon>
        <taxon>Bacillati</taxon>
        <taxon>Chloroflexota</taxon>
        <taxon>Anaerolineae</taxon>
        <taxon>Anaerolineales</taxon>
        <taxon>Anaerolineales incertae sedis</taxon>
        <taxon>Candidatus Desulfolinea</taxon>
    </lineage>
</organism>
<comment type="caution">
    <text evidence="2">The sequence shown here is derived from an EMBL/GenBank/DDBJ whole genome shotgun (WGS) entry which is preliminary data.</text>
</comment>
<protein>
    <submittedName>
        <fullName evidence="2">Uncharacterized protein</fullName>
    </submittedName>
</protein>
<evidence type="ECO:0000313" key="3">
    <source>
        <dbReference type="Proteomes" id="UP000614469"/>
    </source>
</evidence>
<feature type="transmembrane region" description="Helical" evidence="1">
    <location>
        <begin position="230"/>
        <end position="251"/>
    </location>
</feature>
<keyword evidence="1" id="KW-0472">Membrane</keyword>
<evidence type="ECO:0000256" key="1">
    <source>
        <dbReference type="SAM" id="Phobius"/>
    </source>
</evidence>
<reference evidence="2 3" key="1">
    <citation type="submission" date="2020-08" db="EMBL/GenBank/DDBJ databases">
        <title>Bridging the membrane lipid divide: bacteria of the FCB group superphylum have the potential to synthesize archaeal ether lipids.</title>
        <authorList>
            <person name="Villanueva L."/>
            <person name="Von Meijenfeldt F.A.B."/>
            <person name="Westbye A.B."/>
            <person name="Yadav S."/>
            <person name="Hopmans E.C."/>
            <person name="Dutilh B.E."/>
            <person name="Sinninghe Damste J.S."/>
        </authorList>
    </citation>
    <scope>NUCLEOTIDE SEQUENCE [LARGE SCALE GENOMIC DNA]</scope>
    <source>
        <strain evidence="2">NIOZ-UU36</strain>
    </source>
</reference>
<proteinExistence type="predicted"/>
<dbReference type="AlphaFoldDB" id="A0A8J6TIV7"/>
<dbReference type="PROSITE" id="PS51257">
    <property type="entry name" value="PROKAR_LIPOPROTEIN"/>
    <property type="match status" value="1"/>
</dbReference>
<accession>A0A8J6TIV7</accession>
<name>A0A8J6TIV7_9CHLR</name>
<gene>
    <name evidence="2" type="ORF">H8E29_05540</name>
</gene>
<evidence type="ECO:0000313" key="2">
    <source>
        <dbReference type="EMBL" id="MBC8334707.1"/>
    </source>
</evidence>
<keyword evidence="1" id="KW-1133">Transmembrane helix</keyword>